<keyword evidence="1" id="KW-0812">Transmembrane</keyword>
<dbReference type="AlphaFoldDB" id="A0AA37SZL6"/>
<dbReference type="InterPro" id="IPR012902">
    <property type="entry name" value="N_methyl_site"/>
</dbReference>
<feature type="transmembrane region" description="Helical" evidence="1">
    <location>
        <begin position="39"/>
        <end position="61"/>
    </location>
</feature>
<dbReference type="RefSeq" id="WP_284217149.1">
    <property type="nucleotide sequence ID" value="NZ_BSOT01000005.1"/>
</dbReference>
<dbReference type="EMBL" id="BSOT01000005">
    <property type="protein sequence ID" value="GLR70871.1"/>
    <property type="molecule type" value="Genomic_DNA"/>
</dbReference>
<dbReference type="NCBIfam" id="TIGR02532">
    <property type="entry name" value="IV_pilin_GFxxxE"/>
    <property type="match status" value="1"/>
</dbReference>
<sequence>MANNKSINKLKVNPLTLNSDKTTPHVNEMGANGFTIMELLVVLVILSLATALLVSSLSVIWRSFEKLEQRQLNNAANIGGAWFRRSIEGAIQHHPDIPMFFGDSKRIRLTTVYPIDDSNVGPTKIEWNIRQNTQEAYATELWYTNKRTGLEVLVLNFEQEVWFSYEKTSGQLSLLFNEAHAELPKTVTLNKLSDAQTCVTEWCNTMMVAHPLHAGVAETPPEMAVFGEYEF</sequence>
<evidence type="ECO:0000313" key="3">
    <source>
        <dbReference type="Proteomes" id="UP001156601"/>
    </source>
</evidence>
<name>A0AA37SZL6_9ALTE</name>
<evidence type="ECO:0000256" key="1">
    <source>
        <dbReference type="SAM" id="Phobius"/>
    </source>
</evidence>
<keyword evidence="3" id="KW-1185">Reference proteome</keyword>
<dbReference type="Proteomes" id="UP001156601">
    <property type="component" value="Unassembled WGS sequence"/>
</dbReference>
<reference evidence="2" key="1">
    <citation type="journal article" date="2014" name="Int. J. Syst. Evol. Microbiol.">
        <title>Complete genome sequence of Corynebacterium casei LMG S-19264T (=DSM 44701T), isolated from a smear-ripened cheese.</title>
        <authorList>
            <consortium name="US DOE Joint Genome Institute (JGI-PGF)"/>
            <person name="Walter F."/>
            <person name="Albersmeier A."/>
            <person name="Kalinowski J."/>
            <person name="Ruckert C."/>
        </authorList>
    </citation>
    <scope>NUCLEOTIDE SEQUENCE</scope>
    <source>
        <strain evidence="2">NBRC 110023</strain>
    </source>
</reference>
<comment type="caution">
    <text evidence="2">The sequence shown here is derived from an EMBL/GenBank/DDBJ whole genome shotgun (WGS) entry which is preliminary data.</text>
</comment>
<keyword evidence="1" id="KW-1133">Transmembrane helix</keyword>
<protein>
    <recommendedName>
        <fullName evidence="4">Prepilin-type N-terminal cleavage/methylation domain-containing protein</fullName>
    </recommendedName>
</protein>
<gene>
    <name evidence="2" type="ORF">GCM10007852_17790</name>
</gene>
<proteinExistence type="predicted"/>
<reference evidence="2" key="2">
    <citation type="submission" date="2023-01" db="EMBL/GenBank/DDBJ databases">
        <title>Draft genome sequence of Agaribacter marinus strain NBRC 110023.</title>
        <authorList>
            <person name="Sun Q."/>
            <person name="Mori K."/>
        </authorList>
    </citation>
    <scope>NUCLEOTIDE SEQUENCE</scope>
    <source>
        <strain evidence="2">NBRC 110023</strain>
    </source>
</reference>
<keyword evidence="1" id="KW-0472">Membrane</keyword>
<evidence type="ECO:0000313" key="2">
    <source>
        <dbReference type="EMBL" id="GLR70871.1"/>
    </source>
</evidence>
<accession>A0AA37SZL6</accession>
<evidence type="ECO:0008006" key="4">
    <source>
        <dbReference type="Google" id="ProtNLM"/>
    </source>
</evidence>
<organism evidence="2 3">
    <name type="scientific">Agaribacter marinus</name>
    <dbReference type="NCBI Taxonomy" id="1431249"/>
    <lineage>
        <taxon>Bacteria</taxon>
        <taxon>Pseudomonadati</taxon>
        <taxon>Pseudomonadota</taxon>
        <taxon>Gammaproteobacteria</taxon>
        <taxon>Alteromonadales</taxon>
        <taxon>Alteromonadaceae</taxon>
        <taxon>Agaribacter</taxon>
    </lineage>
</organism>